<reference evidence="2" key="1">
    <citation type="journal article" date="2023" name="bioRxiv">
        <title>Improved chromosome-level genome assembly for marigold (Tagetes erecta).</title>
        <authorList>
            <person name="Jiang F."/>
            <person name="Yuan L."/>
            <person name="Wang S."/>
            <person name="Wang H."/>
            <person name="Xu D."/>
            <person name="Wang A."/>
            <person name="Fan W."/>
        </authorList>
    </citation>
    <scope>NUCLEOTIDE SEQUENCE</scope>
    <source>
        <strain evidence="2">WSJ</strain>
        <tissue evidence="2">Leaf</tissue>
    </source>
</reference>
<feature type="region of interest" description="Disordered" evidence="1">
    <location>
        <begin position="29"/>
        <end position="55"/>
    </location>
</feature>
<sequence>MVLFIEDQFGEEAVEEALSLIWRRKLWSGQQSTSTGPCNLLGAPQTATENNSSFFRAPTKMSSYDQLEPIEDDP</sequence>
<protein>
    <submittedName>
        <fullName evidence="2">Uncharacterized protein</fullName>
    </submittedName>
</protein>
<comment type="caution">
    <text evidence="2">The sequence shown here is derived from an EMBL/GenBank/DDBJ whole genome shotgun (WGS) entry which is preliminary data.</text>
</comment>
<dbReference type="EMBL" id="JAUHHV010000006">
    <property type="protein sequence ID" value="KAK1422480.1"/>
    <property type="molecule type" value="Genomic_DNA"/>
</dbReference>
<evidence type="ECO:0000313" key="2">
    <source>
        <dbReference type="EMBL" id="KAK1422480.1"/>
    </source>
</evidence>
<dbReference type="AlphaFoldDB" id="A0AAD8KGJ2"/>
<gene>
    <name evidence="2" type="ORF">QVD17_25623</name>
</gene>
<accession>A0AAD8KGJ2</accession>
<proteinExistence type="predicted"/>
<dbReference type="Proteomes" id="UP001229421">
    <property type="component" value="Unassembled WGS sequence"/>
</dbReference>
<name>A0AAD8KGJ2_TARER</name>
<evidence type="ECO:0000256" key="1">
    <source>
        <dbReference type="SAM" id="MobiDB-lite"/>
    </source>
</evidence>
<feature type="compositionally biased region" description="Polar residues" evidence="1">
    <location>
        <begin position="45"/>
        <end position="55"/>
    </location>
</feature>
<organism evidence="2 3">
    <name type="scientific">Tagetes erecta</name>
    <name type="common">African marigold</name>
    <dbReference type="NCBI Taxonomy" id="13708"/>
    <lineage>
        <taxon>Eukaryota</taxon>
        <taxon>Viridiplantae</taxon>
        <taxon>Streptophyta</taxon>
        <taxon>Embryophyta</taxon>
        <taxon>Tracheophyta</taxon>
        <taxon>Spermatophyta</taxon>
        <taxon>Magnoliopsida</taxon>
        <taxon>eudicotyledons</taxon>
        <taxon>Gunneridae</taxon>
        <taxon>Pentapetalae</taxon>
        <taxon>asterids</taxon>
        <taxon>campanulids</taxon>
        <taxon>Asterales</taxon>
        <taxon>Asteraceae</taxon>
        <taxon>Asteroideae</taxon>
        <taxon>Heliantheae alliance</taxon>
        <taxon>Tageteae</taxon>
        <taxon>Tagetes</taxon>
    </lineage>
</organism>
<evidence type="ECO:0000313" key="3">
    <source>
        <dbReference type="Proteomes" id="UP001229421"/>
    </source>
</evidence>
<keyword evidence="3" id="KW-1185">Reference proteome</keyword>